<dbReference type="PANTHER" id="PTHR37299:SF1">
    <property type="entry name" value="STAGE 0 SPORULATION PROTEIN A HOMOLOG"/>
    <property type="match status" value="1"/>
</dbReference>
<dbReference type="RefSeq" id="WP_254157683.1">
    <property type="nucleotide sequence ID" value="NZ_JAHESD010000107.1"/>
</dbReference>
<dbReference type="GO" id="GO:0003677">
    <property type="term" value="F:DNA binding"/>
    <property type="evidence" value="ECO:0007669"/>
    <property type="project" value="UniProtKB-KW"/>
</dbReference>
<evidence type="ECO:0000313" key="3">
    <source>
        <dbReference type="EMBL" id="MBT1706393.1"/>
    </source>
</evidence>
<dbReference type="InterPro" id="IPR001789">
    <property type="entry name" value="Sig_transdc_resp-reg_receiver"/>
</dbReference>
<dbReference type="EMBL" id="JAHESD010000107">
    <property type="protein sequence ID" value="MBT1706393.1"/>
    <property type="molecule type" value="Genomic_DNA"/>
</dbReference>
<protein>
    <submittedName>
        <fullName evidence="3">LytTR family DNA-binding domain-containing protein</fullName>
    </submittedName>
</protein>
<dbReference type="Pfam" id="PF00072">
    <property type="entry name" value="Response_reg"/>
    <property type="match status" value="1"/>
</dbReference>
<evidence type="ECO:0000313" key="4">
    <source>
        <dbReference type="Proteomes" id="UP000772618"/>
    </source>
</evidence>
<feature type="domain" description="Response regulatory" evidence="2">
    <location>
        <begin position="4"/>
        <end position="117"/>
    </location>
</feature>
<evidence type="ECO:0000259" key="2">
    <source>
        <dbReference type="PROSITE" id="PS50110"/>
    </source>
</evidence>
<gene>
    <name evidence="3" type="ORF">KK060_24155</name>
</gene>
<dbReference type="PROSITE" id="PS50110">
    <property type="entry name" value="RESPONSE_REGULATORY"/>
    <property type="match status" value="1"/>
</dbReference>
<dbReference type="SMART" id="SM00448">
    <property type="entry name" value="REC"/>
    <property type="match status" value="1"/>
</dbReference>
<keyword evidence="4" id="KW-1185">Reference proteome</keyword>
<dbReference type="InterPro" id="IPR046947">
    <property type="entry name" value="LytR-like"/>
</dbReference>
<dbReference type="SUPFAM" id="SSF52172">
    <property type="entry name" value="CheY-like"/>
    <property type="match status" value="1"/>
</dbReference>
<proteinExistence type="predicted"/>
<dbReference type="SMART" id="SM00850">
    <property type="entry name" value="LytTR"/>
    <property type="match status" value="1"/>
</dbReference>
<accession>A0ABS5VYA8</accession>
<feature type="modified residue" description="4-aspartylphosphate" evidence="1">
    <location>
        <position position="56"/>
    </location>
</feature>
<name>A0ABS5VYA8_9BACT</name>
<dbReference type="PANTHER" id="PTHR37299">
    <property type="entry name" value="TRANSCRIPTIONAL REGULATOR-RELATED"/>
    <property type="match status" value="1"/>
</dbReference>
<dbReference type="Proteomes" id="UP000772618">
    <property type="component" value="Unassembled WGS sequence"/>
</dbReference>
<dbReference type="Gene3D" id="3.40.50.2300">
    <property type="match status" value="1"/>
</dbReference>
<dbReference type="InterPro" id="IPR007492">
    <property type="entry name" value="LytTR_DNA-bd_dom"/>
</dbReference>
<reference evidence="3 4" key="1">
    <citation type="submission" date="2021-05" db="EMBL/GenBank/DDBJ databases">
        <title>A Polyphasic approach of four new species of the genus Ohtaekwangia: Ohtaekwangia histidinii sp. nov., Ohtaekwangia cretensis sp. nov., Ohtaekwangia indiensis sp. nov., Ohtaekwangia reichenbachii sp. nov. from diverse environment.</title>
        <authorList>
            <person name="Octaviana S."/>
        </authorList>
    </citation>
    <scope>NUCLEOTIDE SEQUENCE [LARGE SCALE GENOMIC DNA]</scope>
    <source>
        <strain evidence="3 4">PWU20</strain>
    </source>
</reference>
<comment type="caution">
    <text evidence="3">The sequence shown here is derived from an EMBL/GenBank/DDBJ whole genome shotgun (WGS) entry which is preliminary data.</text>
</comment>
<keyword evidence="3" id="KW-0238">DNA-binding</keyword>
<dbReference type="InterPro" id="IPR011006">
    <property type="entry name" value="CheY-like_superfamily"/>
</dbReference>
<dbReference type="Gene3D" id="2.40.50.1020">
    <property type="entry name" value="LytTr DNA-binding domain"/>
    <property type="match status" value="1"/>
</dbReference>
<sequence>MQRKTVIIEDEEKSLYVLEELIGQYAPDFQLCGTASHVDNAIELIANVSPQVVFMDIRIADGTGFDVLQQLTHRNFELVMVTAYESHALEAFRFAAIDYILKPIGIQEFELAVERVRKRLWDKNHAATVDLLIHTLKRQDQEKKLSIATLTGYEFVDPNEIIWCKSDNAYTTFYLNNKTKLTSSRNIGFYERILSIQNFYRINHSIMINTHFIKSYVKGKGGYVIMQDGTQLEVSQRKKADFLSNFDV</sequence>
<dbReference type="Pfam" id="PF04397">
    <property type="entry name" value="LytTR"/>
    <property type="match status" value="1"/>
</dbReference>
<evidence type="ECO:0000256" key="1">
    <source>
        <dbReference type="PROSITE-ProRule" id="PRU00169"/>
    </source>
</evidence>
<keyword evidence="1" id="KW-0597">Phosphoprotein</keyword>
<organism evidence="3 4">
    <name type="scientific">Chryseosolibacter indicus</name>
    <dbReference type="NCBI Taxonomy" id="2782351"/>
    <lineage>
        <taxon>Bacteria</taxon>
        <taxon>Pseudomonadati</taxon>
        <taxon>Bacteroidota</taxon>
        <taxon>Cytophagia</taxon>
        <taxon>Cytophagales</taxon>
        <taxon>Chryseotaleaceae</taxon>
        <taxon>Chryseosolibacter</taxon>
    </lineage>
</organism>